<evidence type="ECO:0000313" key="1">
    <source>
        <dbReference type="EMBL" id="PCE22931.1"/>
    </source>
</evidence>
<dbReference type="AlphaFoldDB" id="A0A2A4EP58"/>
<comment type="caution">
    <text evidence="1">The sequence shown here is derived from an EMBL/GenBank/DDBJ whole genome shotgun (WGS) entry which is preliminary data.</text>
</comment>
<proteinExistence type="predicted"/>
<accession>A0A2A4EP58</accession>
<gene>
    <name evidence="1" type="ORF">BWP39_24930</name>
</gene>
<dbReference type="Proteomes" id="UP000218022">
    <property type="component" value="Unassembled WGS sequence"/>
</dbReference>
<name>A0A2A4EP58_9BURK</name>
<reference evidence="1 2" key="1">
    <citation type="submission" date="2017-01" db="EMBL/GenBank/DDBJ databases">
        <title>Whole-Genome Shotgun Sequencing of Two beta-Proteobacterial Species in Search of the Bulgecin Biosynthetic Cluster.</title>
        <authorList>
            <person name="Horsman M.E."/>
            <person name="Marous D.R."/>
            <person name="Li R."/>
            <person name="Oliver R.A."/>
            <person name="Byun B."/>
            <person name="Emrich S.J."/>
            <person name="Boggess B."/>
            <person name="Townsend C.A."/>
            <person name="Mobashery S."/>
        </authorList>
    </citation>
    <scope>NUCLEOTIDE SEQUENCE [LARGE SCALE GENOMIC DNA]</scope>
    <source>
        <strain evidence="1 2">ATCC 31363</strain>
    </source>
</reference>
<protein>
    <submittedName>
        <fullName evidence="1">Uncharacterized protein</fullName>
    </submittedName>
</protein>
<evidence type="ECO:0000313" key="2">
    <source>
        <dbReference type="Proteomes" id="UP000218022"/>
    </source>
</evidence>
<dbReference type="RefSeq" id="WP_096724933.1">
    <property type="nucleotide sequence ID" value="NZ_MTZV01000006.1"/>
</dbReference>
<organism evidence="1 2">
    <name type="scientific">Paraburkholderia acidicola</name>
    <dbReference type="NCBI Taxonomy" id="1912599"/>
    <lineage>
        <taxon>Bacteria</taxon>
        <taxon>Pseudomonadati</taxon>
        <taxon>Pseudomonadota</taxon>
        <taxon>Betaproteobacteria</taxon>
        <taxon>Burkholderiales</taxon>
        <taxon>Burkholderiaceae</taxon>
        <taxon>Paraburkholderia</taxon>
    </lineage>
</organism>
<sequence>MDLLSLSLLGVSVVGLGAAATILLTKWVPQPVAELAAEHGRFVGLGEMAATPAAAVAPYRAHVQQEAMNVVRTSN</sequence>
<dbReference type="EMBL" id="MTZV01000006">
    <property type="protein sequence ID" value="PCE22931.1"/>
    <property type="molecule type" value="Genomic_DNA"/>
</dbReference>